<keyword evidence="6" id="KW-0067">ATP-binding</keyword>
<dbReference type="GO" id="GO:0005524">
    <property type="term" value="F:ATP binding"/>
    <property type="evidence" value="ECO:0007669"/>
    <property type="project" value="UniProtKB-KW"/>
</dbReference>
<accession>A0A135TFI7</accession>
<evidence type="ECO:0000256" key="8">
    <source>
        <dbReference type="ARBA" id="ARBA00048679"/>
    </source>
</evidence>
<name>A0A135TFI7_9PEZI</name>
<comment type="caution">
    <text evidence="10">The sequence shown here is derived from an EMBL/GenBank/DDBJ whole genome shotgun (WGS) entry which is preliminary data.</text>
</comment>
<dbReference type="PROSITE" id="PS50011">
    <property type="entry name" value="PROTEIN_KINASE_DOM"/>
    <property type="match status" value="1"/>
</dbReference>
<dbReference type="OrthoDB" id="5979581at2759"/>
<dbReference type="AlphaFoldDB" id="A0A135TFI7"/>
<keyword evidence="5" id="KW-0418">Kinase</keyword>
<evidence type="ECO:0000256" key="5">
    <source>
        <dbReference type="ARBA" id="ARBA00022777"/>
    </source>
</evidence>
<gene>
    <name evidence="10" type="ORF">CNYM01_00736</name>
</gene>
<dbReference type="PANTHER" id="PTHR47634">
    <property type="entry name" value="PROTEIN KINASE DOMAIN-CONTAINING PROTEIN-RELATED"/>
    <property type="match status" value="1"/>
</dbReference>
<dbReference type="Pfam" id="PF00069">
    <property type="entry name" value="Pkinase"/>
    <property type="match status" value="2"/>
</dbReference>
<evidence type="ECO:0000313" key="11">
    <source>
        <dbReference type="Proteomes" id="UP000070054"/>
    </source>
</evidence>
<comment type="catalytic activity">
    <reaction evidence="7">
        <text>L-threonyl-[protein] + ATP = O-phospho-L-threonyl-[protein] + ADP + H(+)</text>
        <dbReference type="Rhea" id="RHEA:46608"/>
        <dbReference type="Rhea" id="RHEA-COMP:11060"/>
        <dbReference type="Rhea" id="RHEA-COMP:11605"/>
        <dbReference type="ChEBI" id="CHEBI:15378"/>
        <dbReference type="ChEBI" id="CHEBI:30013"/>
        <dbReference type="ChEBI" id="CHEBI:30616"/>
        <dbReference type="ChEBI" id="CHEBI:61977"/>
        <dbReference type="ChEBI" id="CHEBI:456216"/>
        <dbReference type="EC" id="2.7.11.1"/>
    </reaction>
</comment>
<keyword evidence="2" id="KW-0723">Serine/threonine-protein kinase</keyword>
<dbReference type="SUPFAM" id="SSF56112">
    <property type="entry name" value="Protein kinase-like (PK-like)"/>
    <property type="match status" value="1"/>
</dbReference>
<organism evidence="10 11">
    <name type="scientific">Colletotrichum nymphaeae SA-01</name>
    <dbReference type="NCBI Taxonomy" id="1460502"/>
    <lineage>
        <taxon>Eukaryota</taxon>
        <taxon>Fungi</taxon>
        <taxon>Dikarya</taxon>
        <taxon>Ascomycota</taxon>
        <taxon>Pezizomycotina</taxon>
        <taxon>Sordariomycetes</taxon>
        <taxon>Hypocreomycetidae</taxon>
        <taxon>Glomerellales</taxon>
        <taxon>Glomerellaceae</taxon>
        <taxon>Colletotrichum</taxon>
        <taxon>Colletotrichum acutatum species complex</taxon>
    </lineage>
</organism>
<comment type="catalytic activity">
    <reaction evidence="8">
        <text>L-seryl-[protein] + ATP = O-phospho-L-seryl-[protein] + ADP + H(+)</text>
        <dbReference type="Rhea" id="RHEA:17989"/>
        <dbReference type="Rhea" id="RHEA-COMP:9863"/>
        <dbReference type="Rhea" id="RHEA-COMP:11604"/>
        <dbReference type="ChEBI" id="CHEBI:15378"/>
        <dbReference type="ChEBI" id="CHEBI:29999"/>
        <dbReference type="ChEBI" id="CHEBI:30616"/>
        <dbReference type="ChEBI" id="CHEBI:83421"/>
        <dbReference type="ChEBI" id="CHEBI:456216"/>
        <dbReference type="EC" id="2.7.11.1"/>
    </reaction>
</comment>
<evidence type="ECO:0000256" key="7">
    <source>
        <dbReference type="ARBA" id="ARBA00047899"/>
    </source>
</evidence>
<dbReference type="Gene3D" id="1.10.510.10">
    <property type="entry name" value="Transferase(Phosphotransferase) domain 1"/>
    <property type="match status" value="1"/>
</dbReference>
<dbReference type="GO" id="GO:0050684">
    <property type="term" value="P:regulation of mRNA processing"/>
    <property type="evidence" value="ECO:0007669"/>
    <property type="project" value="TreeGrafter"/>
</dbReference>
<dbReference type="InterPro" id="IPR051334">
    <property type="entry name" value="SRPK"/>
</dbReference>
<dbReference type="Gene3D" id="3.30.200.20">
    <property type="entry name" value="Phosphorylase Kinase, domain 1"/>
    <property type="match status" value="1"/>
</dbReference>
<dbReference type="Proteomes" id="UP000070054">
    <property type="component" value="Unassembled WGS sequence"/>
</dbReference>
<sequence>MTAERDASPPRQLPDAEPEELYGQEVRLEEEAFAWYNPDKWYPIQIGEVYESRYQVLLKLGFGSASTVWLCRDLEKHCYVTVKVYETGHRQARNEEVVLRHLERLESEHPGQKLLRSIKDSFELQGKIGPHVCLVFETLGLSLADIRELAGGKLPENLLKGLIYGLLLGIDYMHSVAHVVHTDIQDGNIMLSISDTKILDDLVNEEWRLPSARKAMGDRTTYTSTGLEIPDDPGDPVISDFGDAQYGEGDFDGEVMPDLYRAPEIILGIPWDEKIDIWALGLMVRDSPATRDLPNADAEFLTVCQVWDLFEGKLLYNTRHRDRNASRAAHFARTVSLLGPPPDDLLDRGSTWKDFFDEEGKLIVDGEIPESSFEDEECNLEGAEQAEFLVFLRKMLQWKPEDRLSARELMEDPWLCRQTADD</sequence>
<evidence type="ECO:0000313" key="10">
    <source>
        <dbReference type="EMBL" id="KXH46890.1"/>
    </source>
</evidence>
<protein>
    <recommendedName>
        <fullName evidence="1">non-specific serine/threonine protein kinase</fullName>
        <ecNumber evidence="1">2.7.11.1</ecNumber>
    </recommendedName>
</protein>
<evidence type="ECO:0000256" key="1">
    <source>
        <dbReference type="ARBA" id="ARBA00012513"/>
    </source>
</evidence>
<dbReference type="SMART" id="SM00220">
    <property type="entry name" value="S_TKc"/>
    <property type="match status" value="1"/>
</dbReference>
<keyword evidence="4" id="KW-0547">Nucleotide-binding</keyword>
<dbReference type="GO" id="GO:0000245">
    <property type="term" value="P:spliceosomal complex assembly"/>
    <property type="evidence" value="ECO:0007669"/>
    <property type="project" value="TreeGrafter"/>
</dbReference>
<dbReference type="InterPro" id="IPR011009">
    <property type="entry name" value="Kinase-like_dom_sf"/>
</dbReference>
<keyword evidence="3" id="KW-0808">Transferase</keyword>
<reference evidence="10 11" key="1">
    <citation type="submission" date="2014-02" db="EMBL/GenBank/DDBJ databases">
        <title>The genome sequence of Colletotrichum nymphaeae SA-01.</title>
        <authorList>
            <person name="Baroncelli R."/>
            <person name="Thon M.R."/>
        </authorList>
    </citation>
    <scope>NUCLEOTIDE SEQUENCE [LARGE SCALE GENOMIC DNA]</scope>
    <source>
        <strain evidence="10 11">SA-01</strain>
    </source>
</reference>
<dbReference type="GO" id="GO:0004674">
    <property type="term" value="F:protein serine/threonine kinase activity"/>
    <property type="evidence" value="ECO:0007669"/>
    <property type="project" value="UniProtKB-KW"/>
</dbReference>
<evidence type="ECO:0000256" key="3">
    <source>
        <dbReference type="ARBA" id="ARBA00022679"/>
    </source>
</evidence>
<evidence type="ECO:0000256" key="2">
    <source>
        <dbReference type="ARBA" id="ARBA00022527"/>
    </source>
</evidence>
<proteinExistence type="predicted"/>
<dbReference type="EC" id="2.7.11.1" evidence="1"/>
<keyword evidence="11" id="KW-1185">Reference proteome</keyword>
<dbReference type="InterPro" id="IPR000719">
    <property type="entry name" value="Prot_kinase_dom"/>
</dbReference>
<feature type="domain" description="Protein kinase" evidence="9">
    <location>
        <begin position="54"/>
        <end position="415"/>
    </location>
</feature>
<dbReference type="EMBL" id="JEMN01001135">
    <property type="protein sequence ID" value="KXH46890.1"/>
    <property type="molecule type" value="Genomic_DNA"/>
</dbReference>
<evidence type="ECO:0000259" key="9">
    <source>
        <dbReference type="PROSITE" id="PS50011"/>
    </source>
</evidence>
<dbReference type="PANTHER" id="PTHR47634:SF9">
    <property type="entry name" value="PROTEIN KINASE DOMAIN-CONTAINING PROTEIN-RELATED"/>
    <property type="match status" value="1"/>
</dbReference>
<evidence type="ECO:0000256" key="4">
    <source>
        <dbReference type="ARBA" id="ARBA00022741"/>
    </source>
</evidence>
<evidence type="ECO:0000256" key="6">
    <source>
        <dbReference type="ARBA" id="ARBA00022840"/>
    </source>
</evidence>